<protein>
    <submittedName>
        <fullName evidence="1">Uncharacterized protein</fullName>
    </submittedName>
</protein>
<reference evidence="1 2" key="1">
    <citation type="journal article" date="2010" name="Stand. Genomic Sci.">
        <title>Complete genome sequence of Cellulomonas flavigena type strain (134).</title>
        <authorList>
            <person name="Abt B."/>
            <person name="Foster B."/>
            <person name="Lapidus A."/>
            <person name="Clum A."/>
            <person name="Sun H."/>
            <person name="Pukall R."/>
            <person name="Lucas S."/>
            <person name="Glavina Del Rio T."/>
            <person name="Nolan M."/>
            <person name="Tice H."/>
            <person name="Cheng J.F."/>
            <person name="Pitluck S."/>
            <person name="Liolios K."/>
            <person name="Ivanova N."/>
            <person name="Mavromatis K."/>
            <person name="Ovchinnikova G."/>
            <person name="Pati A."/>
            <person name="Goodwin L."/>
            <person name="Chen A."/>
            <person name="Palaniappan K."/>
            <person name="Land M."/>
            <person name="Hauser L."/>
            <person name="Chang Y.J."/>
            <person name="Jeffries C.D."/>
            <person name="Rohde M."/>
            <person name="Goker M."/>
            <person name="Woyke T."/>
            <person name="Bristow J."/>
            <person name="Eisen J.A."/>
            <person name="Markowitz V."/>
            <person name="Hugenholtz P."/>
            <person name="Kyrpides N.C."/>
            <person name="Klenk H.P."/>
        </authorList>
    </citation>
    <scope>NUCLEOTIDE SEQUENCE [LARGE SCALE GENOMIC DNA]</scope>
    <source>
        <strain evidence="2">ATCC 482 / DSM 20109 / BCRC 11376 / JCM 18109 / NBRC 3775 / NCIMB 8073 / NRS 134</strain>
    </source>
</reference>
<keyword evidence="2" id="KW-1185">Reference proteome</keyword>
<evidence type="ECO:0000313" key="1">
    <source>
        <dbReference type="EMBL" id="ADG74765.1"/>
    </source>
</evidence>
<dbReference type="KEGG" id="cfl:Cfla_1868"/>
<evidence type="ECO:0000313" key="2">
    <source>
        <dbReference type="Proteomes" id="UP000000849"/>
    </source>
</evidence>
<gene>
    <name evidence="1" type="ordered locus">Cfla_1868</name>
</gene>
<sequence>MLWFTVWTVLVVATLGGAFLLGRRLWRSVVALGAELARAGDVAQQVSERAAQLEALARAEQTVSGPALGADADALRDRVEQLRAQRRERAALRRARHRTTVADARTRWFG</sequence>
<dbReference type="eggNOG" id="ENOG5033N6D">
    <property type="taxonomic scope" value="Bacteria"/>
</dbReference>
<dbReference type="STRING" id="446466.Cfla_1868"/>
<dbReference type="Proteomes" id="UP000000849">
    <property type="component" value="Chromosome"/>
</dbReference>
<dbReference type="RefSeq" id="WP_013117099.1">
    <property type="nucleotide sequence ID" value="NC_014151.1"/>
</dbReference>
<accession>D5UEV5</accession>
<organism evidence="1 2">
    <name type="scientific">Cellulomonas flavigena (strain ATCC 482 / DSM 20109 / BCRC 11376 / JCM 18109 / NBRC 3775 / NCIMB 8073 / NRS 134)</name>
    <dbReference type="NCBI Taxonomy" id="446466"/>
    <lineage>
        <taxon>Bacteria</taxon>
        <taxon>Bacillati</taxon>
        <taxon>Actinomycetota</taxon>
        <taxon>Actinomycetes</taxon>
        <taxon>Micrococcales</taxon>
        <taxon>Cellulomonadaceae</taxon>
        <taxon>Cellulomonas</taxon>
    </lineage>
</organism>
<name>D5UEV5_CELFN</name>
<dbReference type="EMBL" id="CP001964">
    <property type="protein sequence ID" value="ADG74765.1"/>
    <property type="molecule type" value="Genomic_DNA"/>
</dbReference>
<dbReference type="AlphaFoldDB" id="D5UEV5"/>
<proteinExistence type="predicted"/>
<dbReference type="OrthoDB" id="4828043at2"/>
<dbReference type="HOGENOM" id="CLU_2179110_0_0_11"/>